<dbReference type="Proteomes" id="UP000252733">
    <property type="component" value="Unassembled WGS sequence"/>
</dbReference>
<keyword evidence="1" id="KW-1133">Transmembrane helix</keyword>
<feature type="transmembrane region" description="Helical" evidence="1">
    <location>
        <begin position="320"/>
        <end position="339"/>
    </location>
</feature>
<sequence length="360" mass="40992">MGFFQPLIRILNIYFVSQLPYLSIIIPARNEEKYIYSVLESVKAQNYPSEHYEIIIADGCSDDQTRRRIDDFMRDHPGMRIIVVENEQKIVPFALNKSIKKAVGNVIVRLDAHSVYPTDYLSRLVNGLKEHNADNIGGVFNTLPHDESHLSISIAFAMSHPLGVGDSLHRIGGTKVREVDSVPYGCFKKEVFDRIGLFDEELVRNQDDEFNGRMKKAGMKVLMLPDLKIDYYARESLVKLFRMFYQYGLFKPLAVSKLRQIPSFRQLVPPGLVVYLFAGFILPFLRAEVSIIYGILLGIYLLMIFGVALNYSIKSSLKRFPLVVSAFIIMHFSYGLGYLKGLWGLLSGNKKVFQISGTSR</sequence>
<dbReference type="GO" id="GO:0016740">
    <property type="term" value="F:transferase activity"/>
    <property type="evidence" value="ECO:0007669"/>
    <property type="project" value="UniProtKB-KW"/>
</dbReference>
<reference evidence="3 4" key="1">
    <citation type="submission" date="2018-07" db="EMBL/GenBank/DDBJ databases">
        <title>Freshwater and sediment microbial communities from various areas in North America, analyzing microbe dynamics in response to fracking.</title>
        <authorList>
            <person name="Lamendella R."/>
        </authorList>
    </citation>
    <scope>NUCLEOTIDE SEQUENCE [LARGE SCALE GENOMIC DNA]</scope>
    <source>
        <strain evidence="3 4">160A</strain>
    </source>
</reference>
<dbReference type="Gene3D" id="3.90.550.10">
    <property type="entry name" value="Spore Coat Polysaccharide Biosynthesis Protein SpsA, Chain A"/>
    <property type="match status" value="1"/>
</dbReference>
<name>A0A368V3L6_9BACT</name>
<dbReference type="PANTHER" id="PTHR43685">
    <property type="entry name" value="GLYCOSYLTRANSFERASE"/>
    <property type="match status" value="1"/>
</dbReference>
<dbReference type="InterPro" id="IPR029044">
    <property type="entry name" value="Nucleotide-diphossugar_trans"/>
</dbReference>
<evidence type="ECO:0000259" key="2">
    <source>
        <dbReference type="Pfam" id="PF00535"/>
    </source>
</evidence>
<comment type="caution">
    <text evidence="3">The sequence shown here is derived from an EMBL/GenBank/DDBJ whole genome shotgun (WGS) entry which is preliminary data.</text>
</comment>
<dbReference type="InterPro" id="IPR050834">
    <property type="entry name" value="Glycosyltransf_2"/>
</dbReference>
<dbReference type="InterPro" id="IPR001173">
    <property type="entry name" value="Glyco_trans_2-like"/>
</dbReference>
<keyword evidence="3" id="KW-0808">Transferase</keyword>
<dbReference type="Pfam" id="PF00535">
    <property type="entry name" value="Glycos_transf_2"/>
    <property type="match status" value="1"/>
</dbReference>
<dbReference type="PANTHER" id="PTHR43685:SF2">
    <property type="entry name" value="GLYCOSYLTRANSFERASE 2-LIKE DOMAIN-CONTAINING PROTEIN"/>
    <property type="match status" value="1"/>
</dbReference>
<gene>
    <name evidence="3" type="ORF">DFO77_110157</name>
</gene>
<organism evidence="3 4">
    <name type="scientific">Marinilabilia salmonicolor</name>
    <dbReference type="NCBI Taxonomy" id="989"/>
    <lineage>
        <taxon>Bacteria</taxon>
        <taxon>Pseudomonadati</taxon>
        <taxon>Bacteroidota</taxon>
        <taxon>Bacteroidia</taxon>
        <taxon>Marinilabiliales</taxon>
        <taxon>Marinilabiliaceae</taxon>
        <taxon>Marinilabilia</taxon>
    </lineage>
</organism>
<evidence type="ECO:0000256" key="1">
    <source>
        <dbReference type="SAM" id="Phobius"/>
    </source>
</evidence>
<keyword evidence="4" id="KW-1185">Reference proteome</keyword>
<proteinExistence type="predicted"/>
<protein>
    <submittedName>
        <fullName evidence="3">Cellulose synthase/poly-beta-1,6-N-acetylglucosamine synthase-like glycosyltransferase</fullName>
    </submittedName>
</protein>
<feature type="domain" description="Glycosyltransferase 2-like" evidence="2">
    <location>
        <begin position="23"/>
        <end position="140"/>
    </location>
</feature>
<keyword evidence="1" id="KW-0812">Transmembrane</keyword>
<dbReference type="AlphaFoldDB" id="A0A368V3L6"/>
<feature type="transmembrane region" description="Helical" evidence="1">
    <location>
        <begin position="267"/>
        <end position="285"/>
    </location>
</feature>
<dbReference type="EMBL" id="QPIZ01000010">
    <property type="protein sequence ID" value="RCW35383.1"/>
    <property type="molecule type" value="Genomic_DNA"/>
</dbReference>
<keyword evidence="1" id="KW-0472">Membrane</keyword>
<accession>A0A368V3L6</accession>
<dbReference type="SUPFAM" id="SSF53448">
    <property type="entry name" value="Nucleotide-diphospho-sugar transferases"/>
    <property type="match status" value="1"/>
</dbReference>
<evidence type="ECO:0000313" key="3">
    <source>
        <dbReference type="EMBL" id="RCW35383.1"/>
    </source>
</evidence>
<dbReference type="CDD" id="cd02525">
    <property type="entry name" value="Succinoglycan_BP_ExoA"/>
    <property type="match status" value="1"/>
</dbReference>
<evidence type="ECO:0000313" key="4">
    <source>
        <dbReference type="Proteomes" id="UP000252733"/>
    </source>
</evidence>
<feature type="transmembrane region" description="Helical" evidence="1">
    <location>
        <begin position="291"/>
        <end position="313"/>
    </location>
</feature>